<proteinExistence type="predicted"/>
<gene>
    <name evidence="2" type="ORF">GCM10009801_60330</name>
</gene>
<feature type="region of interest" description="Disordered" evidence="1">
    <location>
        <begin position="137"/>
        <end position="161"/>
    </location>
</feature>
<dbReference type="RefSeq" id="WP_344532574.1">
    <property type="nucleotide sequence ID" value="NZ_BAAAPE010000015.1"/>
</dbReference>
<dbReference type="EMBL" id="BAAAPE010000015">
    <property type="protein sequence ID" value="GAA2093281.1"/>
    <property type="molecule type" value="Genomic_DNA"/>
</dbReference>
<reference evidence="3" key="1">
    <citation type="journal article" date="2019" name="Int. J. Syst. Evol. Microbiol.">
        <title>The Global Catalogue of Microorganisms (GCM) 10K type strain sequencing project: providing services to taxonomists for standard genome sequencing and annotation.</title>
        <authorList>
            <consortium name="The Broad Institute Genomics Platform"/>
            <consortium name="The Broad Institute Genome Sequencing Center for Infectious Disease"/>
            <person name="Wu L."/>
            <person name="Ma J."/>
        </authorList>
    </citation>
    <scope>NUCLEOTIDE SEQUENCE [LARGE SCALE GENOMIC DNA]</scope>
    <source>
        <strain evidence="3">JCM 15478</strain>
    </source>
</reference>
<dbReference type="InterPro" id="IPR046195">
    <property type="entry name" value="DUF6227"/>
</dbReference>
<keyword evidence="3" id="KW-1185">Reference proteome</keyword>
<accession>A0ABP5I3H3</accession>
<dbReference type="Proteomes" id="UP001500016">
    <property type="component" value="Unassembled WGS sequence"/>
</dbReference>
<feature type="compositionally biased region" description="Basic and acidic residues" evidence="1">
    <location>
        <begin position="151"/>
        <end position="161"/>
    </location>
</feature>
<protein>
    <submittedName>
        <fullName evidence="2">DUF6227 family protein</fullName>
    </submittedName>
</protein>
<evidence type="ECO:0000313" key="2">
    <source>
        <dbReference type="EMBL" id="GAA2093281.1"/>
    </source>
</evidence>
<evidence type="ECO:0000313" key="3">
    <source>
        <dbReference type="Proteomes" id="UP001500016"/>
    </source>
</evidence>
<organism evidence="2 3">
    <name type="scientific">Streptomyces albiaxialis</name>
    <dbReference type="NCBI Taxonomy" id="329523"/>
    <lineage>
        <taxon>Bacteria</taxon>
        <taxon>Bacillati</taxon>
        <taxon>Actinomycetota</taxon>
        <taxon>Actinomycetes</taxon>
        <taxon>Kitasatosporales</taxon>
        <taxon>Streptomycetaceae</taxon>
        <taxon>Streptomyces</taxon>
    </lineage>
</organism>
<name>A0ABP5I3H3_9ACTN</name>
<sequence length="263" mass="29952">MGEEVHLTPAHHLEVLLARAQNPFDVSDAVLSRLESAVMFQTELYGWRHRSTPPPTLRCSSFRHVFLLADGGSLLLWELCYDAEDGDGRELYEIYESEEALRRSERRVHRWMDDDAFGHLDDDELLDGFIDEDFEDEPPAAFPLGPGRSPSHTERDSPEHARRLLRRAENPDRPGEETLRLLATALGHQIMHVPKPAARTGECQVWCSVYEHVFLLADGSEVSLYELEHNLSGTGRLVCEVYLEEARADQAALRRARDRGIDL</sequence>
<evidence type="ECO:0000256" key="1">
    <source>
        <dbReference type="SAM" id="MobiDB-lite"/>
    </source>
</evidence>
<dbReference type="Pfam" id="PF19738">
    <property type="entry name" value="DUF6227"/>
    <property type="match status" value="1"/>
</dbReference>
<comment type="caution">
    <text evidence="2">The sequence shown here is derived from an EMBL/GenBank/DDBJ whole genome shotgun (WGS) entry which is preliminary data.</text>
</comment>